<keyword evidence="1" id="KW-1133">Transmembrane helix</keyword>
<organism evidence="2 3">
    <name type="scientific">Streptantibioticus silvisoli</name>
    <dbReference type="NCBI Taxonomy" id="2705255"/>
    <lineage>
        <taxon>Bacteria</taxon>
        <taxon>Bacillati</taxon>
        <taxon>Actinomycetota</taxon>
        <taxon>Actinomycetes</taxon>
        <taxon>Kitasatosporales</taxon>
        <taxon>Streptomycetaceae</taxon>
        <taxon>Streptantibioticus</taxon>
    </lineage>
</organism>
<keyword evidence="1" id="KW-0472">Membrane</keyword>
<evidence type="ECO:0000313" key="3">
    <source>
        <dbReference type="Proteomes" id="UP001156398"/>
    </source>
</evidence>
<dbReference type="RefSeq" id="WP_271322164.1">
    <property type="nucleotide sequence ID" value="NZ_JAAGKO020000013.1"/>
</dbReference>
<dbReference type="EMBL" id="JAAGKO020000013">
    <property type="protein sequence ID" value="MDI5963364.1"/>
    <property type="molecule type" value="Genomic_DNA"/>
</dbReference>
<reference evidence="2 3" key="1">
    <citation type="submission" date="2023-05" db="EMBL/GenBank/DDBJ databases">
        <title>Streptantibioticus silvisoli sp. nov., acidotolerant actinomycetes 1 from pine litter.</title>
        <authorList>
            <person name="Swiecimska M."/>
            <person name="Golinska P."/>
            <person name="Sangal V."/>
            <person name="Wachnowicz B."/>
            <person name="Goodfellow M."/>
        </authorList>
    </citation>
    <scope>NUCLEOTIDE SEQUENCE [LARGE SCALE GENOMIC DNA]</scope>
    <source>
        <strain evidence="2 3">SL54</strain>
    </source>
</reference>
<accession>A0ABT6VZA3</accession>
<protein>
    <submittedName>
        <fullName evidence="2">Uncharacterized protein</fullName>
    </submittedName>
</protein>
<keyword evidence="1" id="KW-0812">Transmembrane</keyword>
<name>A0ABT6VZA3_9ACTN</name>
<sequence length="165" mass="17271">MNRPCGRASSPAGTSRSAAAQLGSPALGGFLLEHTSWRAVYRIVLGVGALAGVVALALLPGRTGEPGAGNRNASSSPLPVYTLAADVMALTPLHTDDEWYVGVNGTVEYVLPRPDSDDWRRVVMALDGRRTLGEAVQEASAKLACAGHRPRRCPPGSPSRRAGRC</sequence>
<proteinExistence type="predicted"/>
<keyword evidence="3" id="KW-1185">Reference proteome</keyword>
<gene>
    <name evidence="2" type="ORF">POF43_011695</name>
</gene>
<comment type="caution">
    <text evidence="2">The sequence shown here is derived from an EMBL/GenBank/DDBJ whole genome shotgun (WGS) entry which is preliminary data.</text>
</comment>
<evidence type="ECO:0000313" key="2">
    <source>
        <dbReference type="EMBL" id="MDI5963364.1"/>
    </source>
</evidence>
<evidence type="ECO:0000256" key="1">
    <source>
        <dbReference type="SAM" id="Phobius"/>
    </source>
</evidence>
<dbReference type="Proteomes" id="UP001156398">
    <property type="component" value="Unassembled WGS sequence"/>
</dbReference>
<dbReference type="Gene3D" id="1.20.1250.20">
    <property type="entry name" value="MFS general substrate transporter like domains"/>
    <property type="match status" value="1"/>
</dbReference>
<dbReference type="SUPFAM" id="SSF103473">
    <property type="entry name" value="MFS general substrate transporter"/>
    <property type="match status" value="1"/>
</dbReference>
<dbReference type="InterPro" id="IPR036259">
    <property type="entry name" value="MFS_trans_sf"/>
</dbReference>
<feature type="transmembrane region" description="Helical" evidence="1">
    <location>
        <begin position="39"/>
        <end position="59"/>
    </location>
</feature>